<dbReference type="Proteomes" id="UP000192738">
    <property type="component" value="Unassembled WGS sequence"/>
</dbReference>
<dbReference type="STRING" id="112901.SAMN04488500_10846"/>
<gene>
    <name evidence="1" type="ORF">SAMN04488500_10846</name>
</gene>
<accession>A0A1W2BPG8</accession>
<name>A0A1W2BPG8_9FIRM</name>
<sequence length="47" mass="5438">MANCNEENCNCPKLQCERHGKCCECINFHRDRGDKVCCMRDNTEASK</sequence>
<protein>
    <submittedName>
        <fullName evidence="1">Uncharacterized protein</fullName>
    </submittedName>
</protein>
<dbReference type="AlphaFoldDB" id="A0A1W2BPG8"/>
<organism evidence="1 2">
    <name type="scientific">Sporomusa malonica</name>
    <dbReference type="NCBI Taxonomy" id="112901"/>
    <lineage>
        <taxon>Bacteria</taxon>
        <taxon>Bacillati</taxon>
        <taxon>Bacillota</taxon>
        <taxon>Negativicutes</taxon>
        <taxon>Selenomonadales</taxon>
        <taxon>Sporomusaceae</taxon>
        <taxon>Sporomusa</taxon>
    </lineage>
</organism>
<reference evidence="1 2" key="1">
    <citation type="submission" date="2017-04" db="EMBL/GenBank/DDBJ databases">
        <authorList>
            <person name="Afonso C.L."/>
            <person name="Miller P.J."/>
            <person name="Scott M.A."/>
            <person name="Spackman E."/>
            <person name="Goraichik I."/>
            <person name="Dimitrov K.M."/>
            <person name="Suarez D.L."/>
            <person name="Swayne D.E."/>
        </authorList>
    </citation>
    <scope>NUCLEOTIDE SEQUENCE [LARGE SCALE GENOMIC DNA]</scope>
    <source>
        <strain evidence="1 2">DSM 5090</strain>
    </source>
</reference>
<evidence type="ECO:0000313" key="1">
    <source>
        <dbReference type="EMBL" id="SMC74790.1"/>
    </source>
</evidence>
<evidence type="ECO:0000313" key="2">
    <source>
        <dbReference type="Proteomes" id="UP000192738"/>
    </source>
</evidence>
<dbReference type="EMBL" id="FWXI01000008">
    <property type="protein sequence ID" value="SMC74790.1"/>
    <property type="molecule type" value="Genomic_DNA"/>
</dbReference>
<proteinExistence type="predicted"/>
<keyword evidence="2" id="KW-1185">Reference proteome</keyword>